<dbReference type="InterPro" id="IPR010099">
    <property type="entry name" value="SDR39U1"/>
</dbReference>
<proteinExistence type="inferred from homology"/>
<reference evidence="5" key="1">
    <citation type="submission" date="2019-06" db="EMBL/GenBank/DDBJ databases">
        <title>Gordonia isolated from sludge of a wastewater treatment plant.</title>
        <authorList>
            <person name="Tamura T."/>
            <person name="Aoyama K."/>
            <person name="Kang Y."/>
            <person name="Saito S."/>
            <person name="Akiyama N."/>
            <person name="Yazawa K."/>
            <person name="Gonoi T."/>
            <person name="Mikami Y."/>
        </authorList>
    </citation>
    <scope>NUCLEOTIDE SEQUENCE [LARGE SCALE GENOMIC DNA]</scope>
    <source>
        <strain evidence="5">NBRC 107697</strain>
    </source>
</reference>
<dbReference type="PANTHER" id="PTHR11092">
    <property type="entry name" value="SUGAR NUCLEOTIDE EPIMERASE RELATED"/>
    <property type="match status" value="1"/>
</dbReference>
<dbReference type="Pfam" id="PF01370">
    <property type="entry name" value="Epimerase"/>
    <property type="match status" value="1"/>
</dbReference>
<evidence type="ECO:0000259" key="2">
    <source>
        <dbReference type="Pfam" id="PF01370"/>
    </source>
</evidence>
<evidence type="ECO:0000313" key="4">
    <source>
        <dbReference type="EMBL" id="GED98588.1"/>
    </source>
</evidence>
<name>A0A7I9UZI8_9ACTN</name>
<dbReference type="PANTHER" id="PTHR11092:SF0">
    <property type="entry name" value="EPIMERASE FAMILY PROTEIN SDR39U1"/>
    <property type="match status" value="1"/>
</dbReference>
<gene>
    <name evidence="4" type="ORF">nbrc107697_26270</name>
</gene>
<comment type="caution">
    <text evidence="4">The sequence shown here is derived from an EMBL/GenBank/DDBJ whole genome shotgun (WGS) entry which is preliminary data.</text>
</comment>
<evidence type="ECO:0000256" key="1">
    <source>
        <dbReference type="ARBA" id="ARBA00009353"/>
    </source>
</evidence>
<organism evidence="4 5">
    <name type="scientific">Gordonia crocea</name>
    <dbReference type="NCBI Taxonomy" id="589162"/>
    <lineage>
        <taxon>Bacteria</taxon>
        <taxon>Bacillati</taxon>
        <taxon>Actinomycetota</taxon>
        <taxon>Actinomycetes</taxon>
        <taxon>Mycobacteriales</taxon>
        <taxon>Gordoniaceae</taxon>
        <taxon>Gordonia</taxon>
    </lineage>
</organism>
<feature type="domain" description="DUF1731" evidence="3">
    <location>
        <begin position="248"/>
        <end position="294"/>
    </location>
</feature>
<evidence type="ECO:0000313" key="5">
    <source>
        <dbReference type="Proteomes" id="UP000444980"/>
    </source>
</evidence>
<comment type="similarity">
    <text evidence="1">Belongs to the NAD(P)-dependent epimerase/dehydratase family. SDR39U1 subfamily.</text>
</comment>
<dbReference type="Gene3D" id="3.40.50.720">
    <property type="entry name" value="NAD(P)-binding Rossmann-like Domain"/>
    <property type="match status" value="1"/>
</dbReference>
<keyword evidence="5" id="KW-1185">Reference proteome</keyword>
<dbReference type="RefSeq" id="WP_161927986.1">
    <property type="nucleotide sequence ID" value="NZ_BJOU01000002.1"/>
</dbReference>
<protein>
    <submittedName>
        <fullName evidence="4">Epimerase</fullName>
    </submittedName>
</protein>
<dbReference type="EMBL" id="BJOU01000002">
    <property type="protein sequence ID" value="GED98588.1"/>
    <property type="molecule type" value="Genomic_DNA"/>
</dbReference>
<dbReference type="InterPro" id="IPR001509">
    <property type="entry name" value="Epimerase_deHydtase"/>
</dbReference>
<dbReference type="SUPFAM" id="SSF51735">
    <property type="entry name" value="NAD(P)-binding Rossmann-fold domains"/>
    <property type="match status" value="1"/>
</dbReference>
<dbReference type="InterPro" id="IPR013549">
    <property type="entry name" value="DUF1731"/>
</dbReference>
<dbReference type="Pfam" id="PF08338">
    <property type="entry name" value="DUF1731"/>
    <property type="match status" value="1"/>
</dbReference>
<sequence>MRVLIAGSSGLIGSALTSALRSHGTDVARLVRREARNPDEFSWDPEGFGVPDEAFSGVDAVVSLGGVGIGDRHWSGHFRQELRDSRITPTLILAEAIAGADVPVFLSASATGFYGDTGERAATEADGRGTGFLADLAADWEEAAAPALSDTRVVFLRTGPVLAPKGGLLARVRPLVKTGLGGRLGDGEQFLSWISLRDEVAAIEFLLSDGGGSEITGPVNLTAPQPVRFSEFIRTYGEVLGRPTRLPVPAAVLRLIGGDMAKEMILASSRVVPDVLTNAGFDFADETIANALSWTR</sequence>
<dbReference type="NCBIfam" id="TIGR01777">
    <property type="entry name" value="yfcH"/>
    <property type="match status" value="1"/>
</dbReference>
<dbReference type="InterPro" id="IPR036291">
    <property type="entry name" value="NAD(P)-bd_dom_sf"/>
</dbReference>
<evidence type="ECO:0000259" key="3">
    <source>
        <dbReference type="Pfam" id="PF08338"/>
    </source>
</evidence>
<dbReference type="Proteomes" id="UP000444980">
    <property type="component" value="Unassembled WGS sequence"/>
</dbReference>
<feature type="domain" description="NAD-dependent epimerase/dehydratase" evidence="2">
    <location>
        <begin position="3"/>
        <end position="209"/>
    </location>
</feature>
<accession>A0A7I9UZI8</accession>
<dbReference type="OrthoDB" id="9801773at2"/>
<dbReference type="AlphaFoldDB" id="A0A7I9UZI8"/>